<dbReference type="GeneID" id="94546566"/>
<keyword evidence="2" id="KW-1185">Reference proteome</keyword>
<evidence type="ECO:0000313" key="2">
    <source>
        <dbReference type="Proteomes" id="UP000254912"/>
    </source>
</evidence>
<dbReference type="NCBIfam" id="TIGR01484">
    <property type="entry name" value="HAD-SF-IIB"/>
    <property type="match status" value="1"/>
</dbReference>
<sequence>MSIKLVTIDIDDTLVNSQKEITARVKTALNEATAQGVKVVLATGRPLTGVTRYLDELGLNQQDDQYVITYNGGVVETTSGQRLGGESLTRDDFLELQAIATDLGAYLQVETLTKAYTTNTEVNPWASLENYLINMDLRTVSLADMPRDEDYVKMIMIGEENDITQWYQALPKNVLEKYYVVQSTPHNLEFMNKAASKGAGLAVLRDILQLAVAETMALGDQQNDLTMIETAGLGIAMGNAIPALKQIAQAETTTQNEDGVGVAIEKYVLNA</sequence>
<dbReference type="PANTHER" id="PTHR10000:SF8">
    <property type="entry name" value="HAD SUPERFAMILY HYDROLASE-LIKE, TYPE 3"/>
    <property type="match status" value="1"/>
</dbReference>
<evidence type="ECO:0000313" key="1">
    <source>
        <dbReference type="EMBL" id="RDL05278.1"/>
    </source>
</evidence>
<dbReference type="EMBL" id="QRAS01000003">
    <property type="protein sequence ID" value="RDL05278.1"/>
    <property type="molecule type" value="Genomic_DNA"/>
</dbReference>
<dbReference type="SFLD" id="SFLDG01144">
    <property type="entry name" value="C2.B.4:_PGP_Like"/>
    <property type="match status" value="1"/>
</dbReference>
<dbReference type="Pfam" id="PF08282">
    <property type="entry name" value="Hydrolase_3"/>
    <property type="match status" value="1"/>
</dbReference>
<dbReference type="InterPro" id="IPR036412">
    <property type="entry name" value="HAD-like_sf"/>
</dbReference>
<dbReference type="SFLD" id="SFLDG01140">
    <property type="entry name" value="C2.B:_Phosphomannomutase_and_P"/>
    <property type="match status" value="1"/>
</dbReference>
<dbReference type="Gene3D" id="3.40.50.1000">
    <property type="entry name" value="HAD superfamily/HAD-like"/>
    <property type="match status" value="1"/>
</dbReference>
<dbReference type="CDD" id="cd07516">
    <property type="entry name" value="HAD_Pase"/>
    <property type="match status" value="1"/>
</dbReference>
<dbReference type="GO" id="GO:0005829">
    <property type="term" value="C:cytosol"/>
    <property type="evidence" value="ECO:0007669"/>
    <property type="project" value="TreeGrafter"/>
</dbReference>
<comment type="caution">
    <text evidence="1">The sequence shown here is derived from an EMBL/GenBank/DDBJ whole genome shotgun (WGS) entry which is preliminary data.</text>
</comment>
<dbReference type="GO" id="GO:0000287">
    <property type="term" value="F:magnesium ion binding"/>
    <property type="evidence" value="ECO:0007669"/>
    <property type="project" value="TreeGrafter"/>
</dbReference>
<dbReference type="GO" id="GO:0016791">
    <property type="term" value="F:phosphatase activity"/>
    <property type="evidence" value="ECO:0007669"/>
    <property type="project" value="TreeGrafter"/>
</dbReference>
<dbReference type="InterPro" id="IPR006379">
    <property type="entry name" value="HAD-SF_hydro_IIB"/>
</dbReference>
<dbReference type="Proteomes" id="UP000254912">
    <property type="component" value="Unassembled WGS sequence"/>
</dbReference>
<dbReference type="Gene3D" id="3.30.1240.10">
    <property type="match status" value="1"/>
</dbReference>
<dbReference type="InterPro" id="IPR000150">
    <property type="entry name" value="Cof"/>
</dbReference>
<dbReference type="RefSeq" id="WP_070230565.1">
    <property type="nucleotide sequence ID" value="NZ_BJYO01000005.1"/>
</dbReference>
<dbReference type="KEGG" id="wso:WSWS_01380"/>
<protein>
    <submittedName>
        <fullName evidence="1">Uncharacterized protein</fullName>
    </submittedName>
</protein>
<dbReference type="PANTHER" id="PTHR10000">
    <property type="entry name" value="PHOSPHOSERINE PHOSPHATASE"/>
    <property type="match status" value="1"/>
</dbReference>
<reference evidence="1 2" key="1">
    <citation type="submission" date="2018-07" db="EMBL/GenBank/DDBJ databases">
        <title>Genomic Encyclopedia of Type Strains, Phase III (KMG-III): the genomes of soil and plant-associated and newly described type strains.</title>
        <authorList>
            <person name="Whitman W."/>
        </authorList>
    </citation>
    <scope>NUCLEOTIDE SEQUENCE [LARGE SCALE GENOMIC DNA]</scope>
    <source>
        <strain evidence="1 2">CECT 7031</strain>
    </source>
</reference>
<proteinExistence type="predicted"/>
<dbReference type="PROSITE" id="PS01229">
    <property type="entry name" value="COF_2"/>
    <property type="match status" value="1"/>
</dbReference>
<organism evidence="1 2">
    <name type="scientific">Weissella soli</name>
    <dbReference type="NCBI Taxonomy" id="155866"/>
    <lineage>
        <taxon>Bacteria</taxon>
        <taxon>Bacillati</taxon>
        <taxon>Bacillota</taxon>
        <taxon>Bacilli</taxon>
        <taxon>Lactobacillales</taxon>
        <taxon>Lactobacillaceae</taxon>
        <taxon>Weissella</taxon>
    </lineage>
</organism>
<name>A0A288Q706_9LACO</name>
<dbReference type="NCBIfam" id="TIGR00099">
    <property type="entry name" value="Cof-subfamily"/>
    <property type="match status" value="1"/>
</dbReference>
<dbReference type="SUPFAM" id="SSF56784">
    <property type="entry name" value="HAD-like"/>
    <property type="match status" value="1"/>
</dbReference>
<gene>
    <name evidence="1" type="ORF">DFP99_1229</name>
</gene>
<dbReference type="InterPro" id="IPR023214">
    <property type="entry name" value="HAD_sf"/>
</dbReference>
<dbReference type="SFLD" id="SFLDS00003">
    <property type="entry name" value="Haloacid_Dehalogenase"/>
    <property type="match status" value="1"/>
</dbReference>
<dbReference type="AlphaFoldDB" id="A0A288Q706"/>
<accession>A0A288Q706</accession>